<dbReference type="EMBL" id="BPQJ01000010">
    <property type="protein sequence ID" value="GJD62420.1"/>
    <property type="molecule type" value="Genomic_DNA"/>
</dbReference>
<dbReference type="Proteomes" id="UP001055286">
    <property type="component" value="Unassembled WGS sequence"/>
</dbReference>
<protein>
    <submittedName>
        <fullName evidence="1">Uncharacterized protein</fullName>
    </submittedName>
</protein>
<gene>
    <name evidence="1" type="ORF">MPEAHAMD_2573</name>
</gene>
<organism evidence="1 2">
    <name type="scientific">Methylobacterium frigidaeris</name>
    <dbReference type="NCBI Taxonomy" id="2038277"/>
    <lineage>
        <taxon>Bacteria</taxon>
        <taxon>Pseudomonadati</taxon>
        <taxon>Pseudomonadota</taxon>
        <taxon>Alphaproteobacteria</taxon>
        <taxon>Hyphomicrobiales</taxon>
        <taxon>Methylobacteriaceae</taxon>
        <taxon>Methylobacterium</taxon>
    </lineage>
</organism>
<sequence>MAVEFALLATVLLTLFAGLIDLIQISAITRDIERSSTQIGTLIASCSRSSDQSCTTNTMNTYMARQANALIRYSQNQPTVSMAQISESNNTLKICAGNMTYLESDILASALALMADKDNAIVVVIQIKYAALFPLISRYFTGSTGYTIRGWTTTVHSSGSNVC</sequence>
<keyword evidence="2" id="KW-1185">Reference proteome</keyword>
<dbReference type="RefSeq" id="WP_099901359.1">
    <property type="nucleotide sequence ID" value="NZ_BPQJ01000010.1"/>
</dbReference>
<reference evidence="1" key="1">
    <citation type="journal article" date="2016" name="Front. Microbiol.">
        <title>Genome Sequence of the Piezophilic, Mesophilic Sulfate-Reducing Bacterium Desulfovibrio indicus J2T.</title>
        <authorList>
            <person name="Cao J."/>
            <person name="Maignien L."/>
            <person name="Shao Z."/>
            <person name="Alain K."/>
            <person name="Jebbar M."/>
        </authorList>
    </citation>
    <scope>NUCLEOTIDE SEQUENCE</scope>
    <source>
        <strain evidence="1">JCM 32048</strain>
    </source>
</reference>
<proteinExistence type="predicted"/>
<comment type="caution">
    <text evidence="1">The sequence shown here is derived from an EMBL/GenBank/DDBJ whole genome shotgun (WGS) entry which is preliminary data.</text>
</comment>
<name>A0AA37HAN8_9HYPH</name>
<accession>A0AA37HAN8</accession>
<dbReference type="AlphaFoldDB" id="A0AA37HAN8"/>
<evidence type="ECO:0000313" key="1">
    <source>
        <dbReference type="EMBL" id="GJD62420.1"/>
    </source>
</evidence>
<evidence type="ECO:0000313" key="2">
    <source>
        <dbReference type="Proteomes" id="UP001055286"/>
    </source>
</evidence>
<reference evidence="1" key="2">
    <citation type="submission" date="2021-08" db="EMBL/GenBank/DDBJ databases">
        <authorList>
            <person name="Tani A."/>
            <person name="Ola A."/>
            <person name="Ogura Y."/>
            <person name="Katsura K."/>
            <person name="Hayashi T."/>
        </authorList>
    </citation>
    <scope>NUCLEOTIDE SEQUENCE</scope>
    <source>
        <strain evidence="1">JCM 32048</strain>
    </source>
</reference>